<dbReference type="GO" id="GO:0000225">
    <property type="term" value="F:N-acetylglucosaminylphosphatidylinositol deacetylase activity"/>
    <property type="evidence" value="ECO:0007669"/>
    <property type="project" value="UniProtKB-EC"/>
</dbReference>
<dbReference type="PANTHER" id="PTHR12993:SF11">
    <property type="entry name" value="N-ACETYLGLUCOSAMINYL-PHOSPHATIDYLINOSITOL DE-N-ACETYLASE"/>
    <property type="match status" value="1"/>
</dbReference>
<keyword evidence="3" id="KW-0472">Membrane</keyword>
<evidence type="ECO:0000313" key="4">
    <source>
        <dbReference type="EMBL" id="GMM44604.1"/>
    </source>
</evidence>
<dbReference type="AlphaFoldDB" id="A0AAV5QZG1"/>
<dbReference type="SUPFAM" id="SSF102588">
    <property type="entry name" value="LmbE-like"/>
    <property type="match status" value="1"/>
</dbReference>
<dbReference type="Gene3D" id="3.40.50.10320">
    <property type="entry name" value="LmbE-like"/>
    <property type="match status" value="1"/>
</dbReference>
<proteinExistence type="inferred from homology"/>
<dbReference type="Pfam" id="PF02585">
    <property type="entry name" value="PIG-L"/>
    <property type="match status" value="1"/>
</dbReference>
<gene>
    <name evidence="4" type="ORF">DAPK24_011790</name>
</gene>
<name>A0AAV5QZG1_PICKL</name>
<reference evidence="4 5" key="1">
    <citation type="journal article" date="2023" name="Elife">
        <title>Identification of key yeast species and microbe-microbe interactions impacting larval growth of Drosophila in the wild.</title>
        <authorList>
            <person name="Mure A."/>
            <person name="Sugiura Y."/>
            <person name="Maeda R."/>
            <person name="Honda K."/>
            <person name="Sakurai N."/>
            <person name="Takahashi Y."/>
            <person name="Watada M."/>
            <person name="Katoh T."/>
            <person name="Gotoh A."/>
            <person name="Gotoh Y."/>
            <person name="Taniguchi I."/>
            <person name="Nakamura K."/>
            <person name="Hayashi T."/>
            <person name="Katayama T."/>
            <person name="Uemura T."/>
            <person name="Hattori Y."/>
        </authorList>
    </citation>
    <scope>NUCLEOTIDE SEQUENCE [LARGE SCALE GENOMIC DNA]</scope>
    <source>
        <strain evidence="4 5">PK-24</strain>
    </source>
</reference>
<keyword evidence="3" id="KW-0812">Transmembrane</keyword>
<keyword evidence="3" id="KW-1133">Transmembrane helix</keyword>
<evidence type="ECO:0000256" key="1">
    <source>
        <dbReference type="ARBA" id="ARBA00006066"/>
    </source>
</evidence>
<comment type="caution">
    <text evidence="4">The sequence shown here is derived from an EMBL/GenBank/DDBJ whole genome shotgun (WGS) entry which is preliminary data.</text>
</comment>
<dbReference type="PANTHER" id="PTHR12993">
    <property type="entry name" value="N-ACETYLGLUCOSAMINYL-PHOSPHATIDYLINOSITOL DE-N-ACETYLASE-RELATED"/>
    <property type="match status" value="1"/>
</dbReference>
<protein>
    <recommendedName>
        <fullName evidence="2">N-acetylglucosaminylphosphatidylinositol deacetylase</fullName>
        <ecNumber evidence="2">3.5.1.89</ecNumber>
    </recommendedName>
</protein>
<evidence type="ECO:0000313" key="5">
    <source>
        <dbReference type="Proteomes" id="UP001378960"/>
    </source>
</evidence>
<accession>A0AAV5QZG1</accession>
<feature type="transmembrane region" description="Helical" evidence="3">
    <location>
        <begin position="7"/>
        <end position="28"/>
    </location>
</feature>
<comment type="similarity">
    <text evidence="1">Belongs to the PIGL family.</text>
</comment>
<dbReference type="GO" id="GO:0005783">
    <property type="term" value="C:endoplasmic reticulum"/>
    <property type="evidence" value="ECO:0007669"/>
    <property type="project" value="TreeGrafter"/>
</dbReference>
<sequence>MGLLRSSYLLILVFGIWVFLSTIIPNVLPTEKVSLLDVDGYLKTGFYNGINAPSIVNNGLTNKHIVLFTAHPDDESMFFTPSILELQKANYNNKIHLICLSNGGYDGLGAVRVTELEKAANLLNLSSWKVLDYKDSIKIYWETSDVVNTIKSELKKLQNEHSINNKDVVLLSFDEDGVSNHPNHKSVFMAIQQYALQYKVKAYKLKSWKIFIKYSSFLVTNIELMIKWLSNSKFLIEKLESYDIHIADYLPSQPKDTSLILYSDLNSLFLNFSTMTWAHYSQMVWFRWIWVFSSKYMNSNELVPIL</sequence>
<dbReference type="InterPro" id="IPR024078">
    <property type="entry name" value="LmbE-like_dom_sf"/>
</dbReference>
<evidence type="ECO:0000256" key="3">
    <source>
        <dbReference type="SAM" id="Phobius"/>
    </source>
</evidence>
<dbReference type="EMBL" id="BTGB01000001">
    <property type="protein sequence ID" value="GMM44604.1"/>
    <property type="molecule type" value="Genomic_DNA"/>
</dbReference>
<evidence type="ECO:0000256" key="2">
    <source>
        <dbReference type="ARBA" id="ARBA00012176"/>
    </source>
</evidence>
<keyword evidence="5" id="KW-1185">Reference proteome</keyword>
<organism evidence="4 5">
    <name type="scientific">Pichia kluyveri</name>
    <name type="common">Yeast</name>
    <dbReference type="NCBI Taxonomy" id="36015"/>
    <lineage>
        <taxon>Eukaryota</taxon>
        <taxon>Fungi</taxon>
        <taxon>Dikarya</taxon>
        <taxon>Ascomycota</taxon>
        <taxon>Saccharomycotina</taxon>
        <taxon>Pichiomycetes</taxon>
        <taxon>Pichiales</taxon>
        <taxon>Pichiaceae</taxon>
        <taxon>Pichia</taxon>
    </lineage>
</organism>
<dbReference type="Proteomes" id="UP001378960">
    <property type="component" value="Unassembled WGS sequence"/>
</dbReference>
<dbReference type="EC" id="3.5.1.89" evidence="2"/>
<dbReference type="InterPro" id="IPR003737">
    <property type="entry name" value="GlcNAc_PI_deacetylase-related"/>
</dbReference>